<comment type="caution">
    <text evidence="2">The sequence shown here is derived from an EMBL/GenBank/DDBJ whole genome shotgun (WGS) entry which is preliminary data.</text>
</comment>
<gene>
    <name evidence="2" type="ORF">CSO01_21490</name>
</gene>
<accession>A0A512PDZ5</accession>
<dbReference type="AlphaFoldDB" id="A0A512PDZ5"/>
<protein>
    <submittedName>
        <fullName evidence="2">Uncharacterized protein</fullName>
    </submittedName>
</protein>
<evidence type="ECO:0000256" key="1">
    <source>
        <dbReference type="SAM" id="Phobius"/>
    </source>
</evidence>
<reference evidence="2 3" key="1">
    <citation type="submission" date="2019-07" db="EMBL/GenBank/DDBJ databases">
        <title>Whole genome shotgun sequence of Cellulomonas soli NBRC 109434.</title>
        <authorList>
            <person name="Hosoyama A."/>
            <person name="Uohara A."/>
            <person name="Ohji S."/>
            <person name="Ichikawa N."/>
        </authorList>
    </citation>
    <scope>NUCLEOTIDE SEQUENCE [LARGE SCALE GENOMIC DNA]</scope>
    <source>
        <strain evidence="2 3">NBRC 109434</strain>
    </source>
</reference>
<proteinExistence type="predicted"/>
<organism evidence="2 3">
    <name type="scientific">Cellulomonas soli</name>
    <dbReference type="NCBI Taxonomy" id="931535"/>
    <lineage>
        <taxon>Bacteria</taxon>
        <taxon>Bacillati</taxon>
        <taxon>Actinomycetota</taxon>
        <taxon>Actinomycetes</taxon>
        <taxon>Micrococcales</taxon>
        <taxon>Cellulomonadaceae</taxon>
        <taxon>Cellulomonas</taxon>
    </lineage>
</organism>
<dbReference type="PROSITE" id="PS51257">
    <property type="entry name" value="PROKAR_LIPOPROTEIN"/>
    <property type="match status" value="1"/>
</dbReference>
<sequence length="61" mass="6548">MRVGRDPQVRWGSLVVVLAGGTLALACLTAALRGRVWALVPAAVLAAVALREWRGVQRGRR</sequence>
<keyword evidence="1" id="KW-0812">Transmembrane</keyword>
<evidence type="ECO:0000313" key="2">
    <source>
        <dbReference type="EMBL" id="GEP69434.1"/>
    </source>
</evidence>
<evidence type="ECO:0000313" key="3">
    <source>
        <dbReference type="Proteomes" id="UP000321798"/>
    </source>
</evidence>
<keyword evidence="3" id="KW-1185">Reference proteome</keyword>
<name>A0A512PDZ5_9CELL</name>
<feature type="transmembrane region" description="Helical" evidence="1">
    <location>
        <begin position="12"/>
        <end position="31"/>
    </location>
</feature>
<dbReference type="Proteomes" id="UP000321798">
    <property type="component" value="Unassembled WGS sequence"/>
</dbReference>
<keyword evidence="1" id="KW-0472">Membrane</keyword>
<keyword evidence="1" id="KW-1133">Transmembrane helix</keyword>
<feature type="transmembrane region" description="Helical" evidence="1">
    <location>
        <begin position="37"/>
        <end position="53"/>
    </location>
</feature>
<dbReference type="EMBL" id="BKAL01000007">
    <property type="protein sequence ID" value="GEP69434.1"/>
    <property type="molecule type" value="Genomic_DNA"/>
</dbReference>